<dbReference type="AlphaFoldDB" id="A0A8T2N9F6"/>
<sequence length="63" mass="6833">MFNQPITSICLDFTVVEKELPHWRARVLLQEGSQLMDCSPVDPVLFSVEGGGSSTVDGLAIVV</sequence>
<proteinExistence type="predicted"/>
<keyword evidence="2" id="KW-1185">Reference proteome</keyword>
<gene>
    <name evidence="1" type="ORF">JZ751_013471</name>
</gene>
<accession>A0A8T2N9F6</accession>
<name>A0A8T2N9F6_9TELE</name>
<dbReference type="Proteomes" id="UP000824540">
    <property type="component" value="Unassembled WGS sequence"/>
</dbReference>
<reference evidence="1" key="1">
    <citation type="thesis" date="2021" institute="BYU ScholarsArchive" country="Provo, UT, USA">
        <title>Applications of and Algorithms for Genome Assembly and Genomic Analyses with an Emphasis on Marine Teleosts.</title>
        <authorList>
            <person name="Pickett B.D."/>
        </authorList>
    </citation>
    <scope>NUCLEOTIDE SEQUENCE</scope>
    <source>
        <strain evidence="1">HI-2016</strain>
    </source>
</reference>
<evidence type="ECO:0000313" key="1">
    <source>
        <dbReference type="EMBL" id="KAG9333117.1"/>
    </source>
</evidence>
<comment type="caution">
    <text evidence="1">The sequence shown here is derived from an EMBL/GenBank/DDBJ whole genome shotgun (WGS) entry which is preliminary data.</text>
</comment>
<protein>
    <submittedName>
        <fullName evidence="1">Uncharacterized protein</fullName>
    </submittedName>
</protein>
<organism evidence="1 2">
    <name type="scientific">Albula glossodonta</name>
    <name type="common">roundjaw bonefish</name>
    <dbReference type="NCBI Taxonomy" id="121402"/>
    <lineage>
        <taxon>Eukaryota</taxon>
        <taxon>Metazoa</taxon>
        <taxon>Chordata</taxon>
        <taxon>Craniata</taxon>
        <taxon>Vertebrata</taxon>
        <taxon>Euteleostomi</taxon>
        <taxon>Actinopterygii</taxon>
        <taxon>Neopterygii</taxon>
        <taxon>Teleostei</taxon>
        <taxon>Albuliformes</taxon>
        <taxon>Albulidae</taxon>
        <taxon>Albula</taxon>
    </lineage>
</organism>
<evidence type="ECO:0000313" key="2">
    <source>
        <dbReference type="Proteomes" id="UP000824540"/>
    </source>
</evidence>
<dbReference type="EMBL" id="JAFBMS010000215">
    <property type="protein sequence ID" value="KAG9333117.1"/>
    <property type="molecule type" value="Genomic_DNA"/>
</dbReference>